<dbReference type="EMBL" id="JASKHM010000016">
    <property type="protein sequence ID" value="MEQ4485689.1"/>
    <property type="molecule type" value="Genomic_DNA"/>
</dbReference>
<feature type="domain" description="SLH" evidence="3">
    <location>
        <begin position="76"/>
        <end position="139"/>
    </location>
</feature>
<evidence type="ECO:0000313" key="5">
    <source>
        <dbReference type="Proteomes" id="UP001493487"/>
    </source>
</evidence>
<evidence type="ECO:0000313" key="4">
    <source>
        <dbReference type="EMBL" id="MEQ4485689.1"/>
    </source>
</evidence>
<dbReference type="PROSITE" id="PS51272">
    <property type="entry name" value="SLH"/>
    <property type="match status" value="1"/>
</dbReference>
<organism evidence="4 5">
    <name type="scientific">Cohnella silvisoli</name>
    <dbReference type="NCBI Taxonomy" id="2873699"/>
    <lineage>
        <taxon>Bacteria</taxon>
        <taxon>Bacillati</taxon>
        <taxon>Bacillota</taxon>
        <taxon>Bacilli</taxon>
        <taxon>Bacillales</taxon>
        <taxon>Paenibacillaceae</taxon>
        <taxon>Cohnella</taxon>
    </lineage>
</organism>
<proteinExistence type="predicted"/>
<protein>
    <submittedName>
        <fullName evidence="4">Ig-like domain-containing protein</fullName>
    </submittedName>
</protein>
<dbReference type="Proteomes" id="UP001493487">
    <property type="component" value="Unassembled WGS sequence"/>
</dbReference>
<dbReference type="InterPro" id="IPR001119">
    <property type="entry name" value="SLH_dom"/>
</dbReference>
<dbReference type="Gene3D" id="2.60.40.1220">
    <property type="match status" value="3"/>
</dbReference>
<keyword evidence="1 2" id="KW-0732">Signal</keyword>
<comment type="caution">
    <text evidence="4">The sequence shown here is derived from an EMBL/GenBank/DDBJ whole genome shotgun (WGS) entry which is preliminary data.</text>
</comment>
<dbReference type="InterPro" id="IPR032812">
    <property type="entry name" value="SbsA_Ig"/>
</dbReference>
<dbReference type="InterPro" id="IPR014755">
    <property type="entry name" value="Cu-Rt/internalin_Ig-like"/>
</dbReference>
<feature type="chain" id="PRO_5047536567" evidence="2">
    <location>
        <begin position="25"/>
        <end position="688"/>
    </location>
</feature>
<name>A0ABV1L028_9BACL</name>
<feature type="signal peptide" evidence="2">
    <location>
        <begin position="1"/>
        <end position="24"/>
    </location>
</feature>
<dbReference type="Pfam" id="PF00395">
    <property type="entry name" value="SLH"/>
    <property type="match status" value="1"/>
</dbReference>
<accession>A0ABV1L028</accession>
<reference evidence="4 5" key="1">
    <citation type="journal article" date="2023" name="Genome Announc.">
        <title>Pan-Genome Analyses of the Genus Cohnella and Proposal of the Novel Species Cohnella silvisoli sp. nov., Isolated from Forest Soil.</title>
        <authorList>
            <person name="Wang C."/>
            <person name="Mao L."/>
            <person name="Bao G."/>
            <person name="Zhu H."/>
        </authorList>
    </citation>
    <scope>NUCLEOTIDE SEQUENCE [LARGE SCALE GENOMIC DNA]</scope>
    <source>
        <strain evidence="4 5">NL03-T5-1</strain>
    </source>
</reference>
<gene>
    <name evidence="4" type="ORF">QJS35_25200</name>
</gene>
<keyword evidence="5" id="KW-1185">Reference proteome</keyword>
<sequence length="688" mass="76255">MKRIIVSLLSLLMLFSVPFTVAGASNLTTEQKFDVLKQKNIFTGFADGSSRLYESMSREQLAAILFRLLELPSTLSSPSYDDVLKTRWSYQEIEAVTRAKLMGGTGNKVFSPMQNVTVEQLAAVFVRSYGLSGGGSTPVTGTVSKWARGAVSLALDRKLIPQLSDYTMDASRALLVEAAYAVYEDTHVEPLHVRSVEPLSYQSVRVNLQQWTDNADISRFLLKDNYGNKRSIQQATLSQDGMSVTLWTDRLVGGVTHTLYVDGVGWNYVTIPDDTTKPQVTSMVSNTNRTVEITFSEPVDTSTATNASNYMLNNGLKLTTIQISSDQRKVIFTTSEPVDGKTYQLTIRNVKDLAGNVMDTRSDLYFVGSNDNTKPKVTSVQINANATITVKFSEKIRPEYAVLNDRYSIDKGLSVIQAVIDSDGRTVTLKTSAQQDATLYTLTIANIPDMVGNVMDPSTNWRFGGVANPGSPIVLQSVQPTDRNTLDVTFNRALTDTDVKNFKLTIINEDGTPVAWTDWQSYSRRKWGSDRAVTIQFRNKETNPNLFREGHVYVAKISGVAELVTTNNADRYTFAGTDIINRDPFVSQVIALGRKQIKVMFSEPVKNVDESAFRIREKDGGTVNIDFDELNDTGKVVTEVVLRLVDELQANKTYAMTFQPNIITDAAGWNGLKTSEGSNPYVVYFNGM</sequence>
<dbReference type="Pfam" id="PF13205">
    <property type="entry name" value="Big_5"/>
    <property type="match status" value="3"/>
</dbReference>
<evidence type="ECO:0000256" key="2">
    <source>
        <dbReference type="SAM" id="SignalP"/>
    </source>
</evidence>
<evidence type="ECO:0000259" key="3">
    <source>
        <dbReference type="PROSITE" id="PS51272"/>
    </source>
</evidence>
<evidence type="ECO:0000256" key="1">
    <source>
        <dbReference type="ARBA" id="ARBA00022729"/>
    </source>
</evidence>
<dbReference type="RefSeq" id="WP_232187923.1">
    <property type="nucleotide sequence ID" value="NZ_JAIOAP010000015.1"/>
</dbReference>